<accession>A0A382S7I1</accession>
<feature type="non-terminal residue" evidence="1">
    <location>
        <position position="160"/>
    </location>
</feature>
<reference evidence="1" key="1">
    <citation type="submission" date="2018-05" db="EMBL/GenBank/DDBJ databases">
        <authorList>
            <person name="Lanie J.A."/>
            <person name="Ng W.-L."/>
            <person name="Kazmierczak K.M."/>
            <person name="Andrzejewski T.M."/>
            <person name="Davidsen T.M."/>
            <person name="Wayne K.J."/>
            <person name="Tettelin H."/>
            <person name="Glass J.I."/>
            <person name="Rusch D."/>
            <person name="Podicherti R."/>
            <person name="Tsui H.-C.T."/>
            <person name="Winkler M.E."/>
        </authorList>
    </citation>
    <scope>NUCLEOTIDE SEQUENCE</scope>
</reference>
<dbReference type="InterPro" id="IPR011249">
    <property type="entry name" value="Metalloenz_LuxS/M16"/>
</dbReference>
<dbReference type="EMBL" id="UINC01126578">
    <property type="protein sequence ID" value="SVD05147.1"/>
    <property type="molecule type" value="Genomic_DNA"/>
</dbReference>
<sequence>MLLDVGGDFRSYCIAEGVRLHLRSTQIFKTVRVDLFVHSLLQPLNNTRFALIARLLECGTQQLPDLRRLNQFVDDLYGALFAVEVDQFGNRQVIHMSLELPDGRFLPDGNKLLGAGLEFLRDVLLHPLEENSGFPPAVLEREKLALEQHIASHFDDRMVL</sequence>
<proteinExistence type="predicted"/>
<gene>
    <name evidence="1" type="ORF">METZ01_LOCUS358001</name>
</gene>
<organism evidence="1">
    <name type="scientific">marine metagenome</name>
    <dbReference type="NCBI Taxonomy" id="408172"/>
    <lineage>
        <taxon>unclassified sequences</taxon>
        <taxon>metagenomes</taxon>
        <taxon>ecological metagenomes</taxon>
    </lineage>
</organism>
<dbReference type="AlphaFoldDB" id="A0A382S7I1"/>
<dbReference type="GO" id="GO:0046872">
    <property type="term" value="F:metal ion binding"/>
    <property type="evidence" value="ECO:0007669"/>
    <property type="project" value="InterPro"/>
</dbReference>
<name>A0A382S7I1_9ZZZZ</name>
<protein>
    <submittedName>
        <fullName evidence="1">Uncharacterized protein</fullName>
    </submittedName>
</protein>
<dbReference type="Gene3D" id="3.30.830.10">
    <property type="entry name" value="Metalloenzyme, LuxS/M16 peptidase-like"/>
    <property type="match status" value="1"/>
</dbReference>
<evidence type="ECO:0000313" key="1">
    <source>
        <dbReference type="EMBL" id="SVD05147.1"/>
    </source>
</evidence>
<dbReference type="SUPFAM" id="SSF63411">
    <property type="entry name" value="LuxS/MPP-like metallohydrolase"/>
    <property type="match status" value="1"/>
</dbReference>